<evidence type="ECO:0000313" key="2">
    <source>
        <dbReference type="Proteomes" id="UP000239907"/>
    </source>
</evidence>
<reference evidence="1 2" key="1">
    <citation type="submission" date="2016-12" db="EMBL/GenBank/DDBJ databases">
        <title>Study of bacterial adaptation to deep sea.</title>
        <authorList>
            <person name="Song J."/>
            <person name="Yoshizawa S."/>
            <person name="Kogure K."/>
        </authorList>
    </citation>
    <scope>NUCLEOTIDE SEQUENCE [LARGE SCALE GENOMIC DNA]</scope>
    <source>
        <strain evidence="1 2">SAORIC-165</strain>
    </source>
</reference>
<protein>
    <recommendedName>
        <fullName evidence="3">UDP-N-acetylglucosamine 2-epimerase domain-containing protein</fullName>
    </recommendedName>
</protein>
<name>A0A2S7U0Q4_9BACT</name>
<evidence type="ECO:0000313" key="1">
    <source>
        <dbReference type="EMBL" id="PQJ28087.1"/>
    </source>
</evidence>
<accession>A0A2S7U0Q4</accession>
<keyword evidence="2" id="KW-1185">Reference proteome</keyword>
<dbReference type="RefSeq" id="WP_105042587.1">
    <property type="nucleotide sequence ID" value="NZ_MQWA01000001.1"/>
</dbReference>
<gene>
    <name evidence="1" type="ORF">BSZ32_05925</name>
</gene>
<dbReference type="AlphaFoldDB" id="A0A2S7U0Q4"/>
<dbReference type="Proteomes" id="UP000239907">
    <property type="component" value="Unassembled WGS sequence"/>
</dbReference>
<sequence length="464" mass="52572">MRKNGKHLQSYGYDDFQEFLANFTMISKDPRLLYLSDAIFHLLLPREAGVEKRFKFGWFIWTLSILKKLIAVQLSTKAETPNTESSPQSPSYGFRFLDTPAHGGSLAPILDQVPLTSRLLYGREGEPLELMNSLSILGCRASLRALKGAVTTARRIHSIVTLVTNSTNKYIPADFTARMAEFVLTQQLVLTSLRKNLCPHQAIFLTFELNPESKAWVQWARDSGTRVIHVMHGQSLPIYQITMATDLVLFSKVDEQWFRERVDPSIKLWTIGHPRLESTLASVGLQETSTSPRRPRIAFFSQPIECDYSRELRMQDWKILSGLNAAAEVRFRLHPREDRETAIQDLKTLGLDFVEPSDAGLEEDLRWCDAIASSWSTVSMEAAVCGRGVFWTCSTPEKYEASQALRDYGIGTLVQQVGDWKNHLQDWKCGGWDAPVMVPESKLKKLGMIGDTQTPWAERLELTS</sequence>
<organism evidence="1 2">
    <name type="scientific">Rubritalea profundi</name>
    <dbReference type="NCBI Taxonomy" id="1658618"/>
    <lineage>
        <taxon>Bacteria</taxon>
        <taxon>Pseudomonadati</taxon>
        <taxon>Verrucomicrobiota</taxon>
        <taxon>Verrucomicrobiia</taxon>
        <taxon>Verrucomicrobiales</taxon>
        <taxon>Rubritaleaceae</taxon>
        <taxon>Rubritalea</taxon>
    </lineage>
</organism>
<evidence type="ECO:0008006" key="3">
    <source>
        <dbReference type="Google" id="ProtNLM"/>
    </source>
</evidence>
<proteinExistence type="predicted"/>
<dbReference type="EMBL" id="MQWA01000001">
    <property type="protein sequence ID" value="PQJ28087.1"/>
    <property type="molecule type" value="Genomic_DNA"/>
</dbReference>
<comment type="caution">
    <text evidence="1">The sequence shown here is derived from an EMBL/GenBank/DDBJ whole genome shotgun (WGS) entry which is preliminary data.</text>
</comment>